<gene>
    <name evidence="10" type="ORF">SEMRO_132_G062560.1</name>
</gene>
<evidence type="ECO:0000313" key="11">
    <source>
        <dbReference type="Proteomes" id="UP001153069"/>
    </source>
</evidence>
<name>A0A9N8H619_9STRA</name>
<dbReference type="PROSITE" id="PS50853">
    <property type="entry name" value="FN3"/>
    <property type="match status" value="1"/>
</dbReference>
<dbReference type="EC" id="1.8.1.8" evidence="1"/>
<keyword evidence="4" id="KW-0520">NAD</keyword>
<evidence type="ECO:0000256" key="6">
    <source>
        <dbReference type="ARBA" id="ARBA00047388"/>
    </source>
</evidence>
<keyword evidence="11" id="KW-1185">Reference proteome</keyword>
<evidence type="ECO:0000259" key="9">
    <source>
        <dbReference type="PROSITE" id="PS51352"/>
    </source>
</evidence>
<dbReference type="InterPro" id="IPR052259">
    <property type="entry name" value="Nucleoredoxin-like"/>
</dbReference>
<dbReference type="SUPFAM" id="SSF52833">
    <property type="entry name" value="Thioredoxin-like"/>
    <property type="match status" value="1"/>
</dbReference>
<sequence length="361" mass="40371">MTNNDNNNSIILIDATSDSLTVSWPPSLDATSSTKYVLQYRKDTEDSSFETLSDKLSGTQARKKNLHDHRKFGFFFRVTTKQDYDDNSDNACNWISHEEPFALLTPAEESNRMSAPTVVPAGSHLALHVSWKASEEKATAGYELQMRENQGGAVWTTIAPSLSSTQVKKKNLTCREGYQFRVRPNTNVKEINETIPFSAPSEAIVAVGLSEGMKKLFSSTLEEGQLLRQHNQPPVSLEDALGGKEFILLYASAHWCPPCRQFTPKLANWYRSLGAANRSIEVVFLSADHDESGFNQYYSTMPWMAIPYDDDGREAFMGHIRVQGIPRLAVLDGKTGRIIEDNAVGKPFDITRWRKLAAAAR</sequence>
<dbReference type="CDD" id="cd00063">
    <property type="entry name" value="FN3"/>
    <property type="match status" value="2"/>
</dbReference>
<organism evidence="10 11">
    <name type="scientific">Seminavis robusta</name>
    <dbReference type="NCBI Taxonomy" id="568900"/>
    <lineage>
        <taxon>Eukaryota</taxon>
        <taxon>Sar</taxon>
        <taxon>Stramenopiles</taxon>
        <taxon>Ochrophyta</taxon>
        <taxon>Bacillariophyta</taxon>
        <taxon>Bacillariophyceae</taxon>
        <taxon>Bacillariophycidae</taxon>
        <taxon>Naviculales</taxon>
        <taxon>Naviculaceae</taxon>
        <taxon>Seminavis</taxon>
    </lineage>
</organism>
<dbReference type="Proteomes" id="UP001153069">
    <property type="component" value="Unassembled WGS sequence"/>
</dbReference>
<keyword evidence="2" id="KW-0677">Repeat</keyword>
<evidence type="ECO:0000256" key="3">
    <source>
        <dbReference type="ARBA" id="ARBA00023002"/>
    </source>
</evidence>
<dbReference type="InterPro" id="IPR013766">
    <property type="entry name" value="Thioredoxin_domain"/>
</dbReference>
<protein>
    <recommendedName>
        <fullName evidence="1">protein-disulfide reductase</fullName>
        <ecNumber evidence="1">1.8.1.8</ecNumber>
    </recommendedName>
</protein>
<dbReference type="InterPro" id="IPR012336">
    <property type="entry name" value="Thioredoxin-like_fold"/>
</dbReference>
<evidence type="ECO:0000256" key="1">
    <source>
        <dbReference type="ARBA" id="ARBA00012612"/>
    </source>
</evidence>
<dbReference type="Gene3D" id="3.40.30.10">
    <property type="entry name" value="Glutaredoxin"/>
    <property type="match status" value="1"/>
</dbReference>
<dbReference type="GO" id="GO:0047134">
    <property type="term" value="F:protein-disulfide reductase [NAD(P)H] activity"/>
    <property type="evidence" value="ECO:0007669"/>
    <property type="project" value="UniProtKB-EC"/>
</dbReference>
<dbReference type="InterPro" id="IPR036249">
    <property type="entry name" value="Thioredoxin-like_sf"/>
</dbReference>
<comment type="caution">
    <text evidence="10">The sequence shown here is derived from an EMBL/GenBank/DDBJ whole genome shotgun (WGS) entry which is preliminary data.</text>
</comment>
<comment type="catalytic activity">
    <reaction evidence="6">
        <text>[protein]-dithiol + NAD(+) = [protein]-disulfide + NADH + H(+)</text>
        <dbReference type="Rhea" id="RHEA:18749"/>
        <dbReference type="Rhea" id="RHEA-COMP:10593"/>
        <dbReference type="Rhea" id="RHEA-COMP:10594"/>
        <dbReference type="ChEBI" id="CHEBI:15378"/>
        <dbReference type="ChEBI" id="CHEBI:29950"/>
        <dbReference type="ChEBI" id="CHEBI:50058"/>
        <dbReference type="ChEBI" id="CHEBI:57540"/>
        <dbReference type="ChEBI" id="CHEBI:57945"/>
        <dbReference type="EC" id="1.8.1.8"/>
    </reaction>
</comment>
<dbReference type="Pfam" id="PF13905">
    <property type="entry name" value="Thioredoxin_8"/>
    <property type="match status" value="1"/>
</dbReference>
<accession>A0A9N8H619</accession>
<evidence type="ECO:0000256" key="7">
    <source>
        <dbReference type="ARBA" id="ARBA00047804"/>
    </source>
</evidence>
<dbReference type="AlphaFoldDB" id="A0A9N8H619"/>
<proteinExistence type="inferred from homology"/>
<dbReference type="PROSITE" id="PS51352">
    <property type="entry name" value="THIOREDOXIN_2"/>
    <property type="match status" value="1"/>
</dbReference>
<evidence type="ECO:0000259" key="8">
    <source>
        <dbReference type="PROSITE" id="PS50853"/>
    </source>
</evidence>
<dbReference type="InterPro" id="IPR003961">
    <property type="entry name" value="FN3_dom"/>
</dbReference>
<dbReference type="SUPFAM" id="SSF49265">
    <property type="entry name" value="Fibronectin type III"/>
    <property type="match status" value="1"/>
</dbReference>
<evidence type="ECO:0000256" key="5">
    <source>
        <dbReference type="ARBA" id="ARBA00025782"/>
    </source>
</evidence>
<dbReference type="EMBL" id="CAICTM010000131">
    <property type="protein sequence ID" value="CAB9502271.1"/>
    <property type="molecule type" value="Genomic_DNA"/>
</dbReference>
<dbReference type="PANTHER" id="PTHR13871:SF96">
    <property type="entry name" value="THIOREDOXIN DOMAIN-CONTAINING PROTEIN"/>
    <property type="match status" value="1"/>
</dbReference>
<dbReference type="Gene3D" id="2.60.40.10">
    <property type="entry name" value="Immunoglobulins"/>
    <property type="match status" value="2"/>
</dbReference>
<evidence type="ECO:0000256" key="2">
    <source>
        <dbReference type="ARBA" id="ARBA00022737"/>
    </source>
</evidence>
<dbReference type="OrthoDB" id="409136at2759"/>
<feature type="domain" description="Thioredoxin" evidence="9">
    <location>
        <begin position="205"/>
        <end position="361"/>
    </location>
</feature>
<reference evidence="10" key="1">
    <citation type="submission" date="2020-06" db="EMBL/GenBank/DDBJ databases">
        <authorList>
            <consortium name="Plant Systems Biology data submission"/>
        </authorList>
    </citation>
    <scope>NUCLEOTIDE SEQUENCE</scope>
    <source>
        <strain evidence="10">D6</strain>
    </source>
</reference>
<comment type="similarity">
    <text evidence="5">Belongs to the nucleoredoxin family.</text>
</comment>
<evidence type="ECO:0000313" key="10">
    <source>
        <dbReference type="EMBL" id="CAB9502271.1"/>
    </source>
</evidence>
<dbReference type="InterPro" id="IPR013783">
    <property type="entry name" value="Ig-like_fold"/>
</dbReference>
<comment type="catalytic activity">
    <reaction evidence="7">
        <text>[protein]-dithiol + NADP(+) = [protein]-disulfide + NADPH + H(+)</text>
        <dbReference type="Rhea" id="RHEA:18753"/>
        <dbReference type="Rhea" id="RHEA-COMP:10593"/>
        <dbReference type="Rhea" id="RHEA-COMP:10594"/>
        <dbReference type="ChEBI" id="CHEBI:15378"/>
        <dbReference type="ChEBI" id="CHEBI:29950"/>
        <dbReference type="ChEBI" id="CHEBI:50058"/>
        <dbReference type="ChEBI" id="CHEBI:57783"/>
        <dbReference type="ChEBI" id="CHEBI:58349"/>
        <dbReference type="EC" id="1.8.1.8"/>
    </reaction>
</comment>
<dbReference type="InterPro" id="IPR036116">
    <property type="entry name" value="FN3_sf"/>
</dbReference>
<feature type="domain" description="Fibronectin type-III" evidence="8">
    <location>
        <begin position="112"/>
        <end position="212"/>
    </location>
</feature>
<dbReference type="PANTHER" id="PTHR13871">
    <property type="entry name" value="THIOREDOXIN"/>
    <property type="match status" value="1"/>
</dbReference>
<keyword evidence="3" id="KW-0560">Oxidoreductase</keyword>
<evidence type="ECO:0000256" key="4">
    <source>
        <dbReference type="ARBA" id="ARBA00023027"/>
    </source>
</evidence>